<evidence type="ECO:0000256" key="4">
    <source>
        <dbReference type="ARBA" id="ARBA00023136"/>
    </source>
</evidence>
<organism evidence="6 7">
    <name type="scientific">Prototheca wickerhamii</name>
    <dbReference type="NCBI Taxonomy" id="3111"/>
    <lineage>
        <taxon>Eukaryota</taxon>
        <taxon>Viridiplantae</taxon>
        <taxon>Chlorophyta</taxon>
        <taxon>core chlorophytes</taxon>
        <taxon>Trebouxiophyceae</taxon>
        <taxon>Chlorellales</taxon>
        <taxon>Chlorellaceae</taxon>
        <taxon>Prototheca</taxon>
    </lineage>
</organism>
<dbReference type="InterPro" id="IPR017946">
    <property type="entry name" value="PLC-like_Pdiesterase_TIM-brl"/>
</dbReference>
<dbReference type="AlphaFoldDB" id="A0AAD9MLU2"/>
<keyword evidence="5" id="KW-0732">Signal</keyword>
<dbReference type="Gene3D" id="3.20.20.190">
    <property type="entry name" value="Phosphatidylinositol (PI) phosphodiesterase"/>
    <property type="match status" value="1"/>
</dbReference>
<evidence type="ECO:0000256" key="3">
    <source>
        <dbReference type="ARBA" id="ARBA00022989"/>
    </source>
</evidence>
<dbReference type="Proteomes" id="UP001255856">
    <property type="component" value="Unassembled WGS sequence"/>
</dbReference>
<feature type="signal peptide" evidence="5">
    <location>
        <begin position="1"/>
        <end position="22"/>
    </location>
</feature>
<comment type="caution">
    <text evidence="6">The sequence shown here is derived from an EMBL/GenBank/DDBJ whole genome shotgun (WGS) entry which is preliminary data.</text>
</comment>
<dbReference type="EMBL" id="JASFZW010000012">
    <property type="protein sequence ID" value="KAK2075916.1"/>
    <property type="molecule type" value="Genomic_DNA"/>
</dbReference>
<dbReference type="PANTHER" id="PTHR35518">
    <property type="entry name" value="MAINTENANCE OF TELOMOERE CAPPING"/>
    <property type="match status" value="1"/>
</dbReference>
<evidence type="ECO:0000256" key="5">
    <source>
        <dbReference type="SAM" id="SignalP"/>
    </source>
</evidence>
<gene>
    <name evidence="6" type="ORF">QBZ16_001252</name>
</gene>
<keyword evidence="7" id="KW-1185">Reference proteome</keyword>
<sequence length="653" mass="70743">MGRTLWCCVAFVCGLLLASVRAEADRADEVLVAARDLWLSGGHGSECRSLDPALLTPSLGLSGEEVALLDFVCLPPDAEADALLDRVSVTRRGIPPGVNCTEVKWCDAEEQCSLVCARGSVSIPAWQSHAIAAQIAAQADVPLCRASLLGTHNSAITLADGYGNLDPYWEGYFRYFKWAMPPGRAPRMRTNNHWLSLTDQLRLGARVLEVDTHWVGGELRVAHCGGLHVPQLNAIVKALNLVAKLLGRPIRWDTETVGCVPSLSSIPALEQRTLLDALLEVRAWMEGGEGLATPDSPDVVVLFFDDQDDIGKWGLLPRFLDDLAGGLDSAQIYTPRDHDAWRRDNRLGDEDSKTSWPTPRELARMGKRVILVSGADYGPDMRELMFAKESGEVCGWHEPPLRALRGAPHCDVGGARSERGAQVPWSPLRQDQVQLAPTAHLWDGTWTRAIACELEYGPLNCEFQWGAGNEPWLDAAGLASLAPCGLSVPSPDSLTPQRAAGALWGWAPTQPPPQRRLPQAPQLTGWIGALLRSIWDLFGIARLQQEYAPAGCAAIEGGTGRWVATRCAQDLPTACRQLAGANATWWLDSGWLLARGPRGECPPGSSADLPRHAVDNARLARALARDGGSLAWLPLLGGERAWDMGALPDWAGL</sequence>
<proteinExistence type="predicted"/>
<evidence type="ECO:0000256" key="1">
    <source>
        <dbReference type="ARBA" id="ARBA00004370"/>
    </source>
</evidence>
<reference evidence="6" key="1">
    <citation type="submission" date="2021-01" db="EMBL/GenBank/DDBJ databases">
        <authorList>
            <person name="Eckstrom K.M.E."/>
        </authorList>
    </citation>
    <scope>NUCLEOTIDE SEQUENCE</scope>
    <source>
        <strain evidence="6">UVCC 0001</strain>
    </source>
</reference>
<evidence type="ECO:0000313" key="7">
    <source>
        <dbReference type="Proteomes" id="UP001255856"/>
    </source>
</evidence>
<keyword evidence="4" id="KW-0472">Membrane</keyword>
<dbReference type="GO" id="GO:0006629">
    <property type="term" value="P:lipid metabolic process"/>
    <property type="evidence" value="ECO:0007669"/>
    <property type="project" value="InterPro"/>
</dbReference>
<evidence type="ECO:0000256" key="2">
    <source>
        <dbReference type="ARBA" id="ARBA00022692"/>
    </source>
</evidence>
<keyword evidence="3" id="KW-1133">Transmembrane helix</keyword>
<accession>A0AAD9MLU2</accession>
<feature type="chain" id="PRO_5042186191" evidence="5">
    <location>
        <begin position="23"/>
        <end position="653"/>
    </location>
</feature>
<dbReference type="GO" id="GO:0016020">
    <property type="term" value="C:membrane"/>
    <property type="evidence" value="ECO:0007669"/>
    <property type="project" value="UniProtKB-SubCell"/>
</dbReference>
<evidence type="ECO:0000313" key="6">
    <source>
        <dbReference type="EMBL" id="KAK2075916.1"/>
    </source>
</evidence>
<comment type="subcellular location">
    <subcellularLocation>
        <location evidence="1">Membrane</location>
    </subcellularLocation>
</comment>
<dbReference type="PANTHER" id="PTHR35518:SF2">
    <property type="entry name" value="MAINTENANCE OF TELOMERE CAPPING PROTEIN 6"/>
    <property type="match status" value="1"/>
</dbReference>
<dbReference type="GO" id="GO:0008081">
    <property type="term" value="F:phosphoric diester hydrolase activity"/>
    <property type="evidence" value="ECO:0007669"/>
    <property type="project" value="InterPro"/>
</dbReference>
<name>A0AAD9MLU2_PROWI</name>
<dbReference type="SUPFAM" id="SSF51695">
    <property type="entry name" value="PLC-like phosphodiesterases"/>
    <property type="match status" value="1"/>
</dbReference>
<protein>
    <submittedName>
        <fullName evidence="6">Uncharacterized protein</fullName>
    </submittedName>
</protein>
<dbReference type="InterPro" id="IPR051008">
    <property type="entry name" value="Telomere_Capping_Maintenance"/>
</dbReference>
<keyword evidence="2" id="KW-0812">Transmembrane</keyword>